<evidence type="ECO:0000256" key="7">
    <source>
        <dbReference type="ARBA" id="ARBA00023004"/>
    </source>
</evidence>
<evidence type="ECO:0000313" key="10">
    <source>
        <dbReference type="Proteomes" id="UP001383192"/>
    </source>
</evidence>
<comment type="cofactor">
    <cofactor evidence="1">
        <name>heme</name>
        <dbReference type="ChEBI" id="CHEBI:30413"/>
    </cofactor>
</comment>
<evidence type="ECO:0000256" key="6">
    <source>
        <dbReference type="ARBA" id="ARBA00023002"/>
    </source>
</evidence>
<dbReference type="InterPro" id="IPR036396">
    <property type="entry name" value="Cyt_P450_sf"/>
</dbReference>
<dbReference type="InterPro" id="IPR001128">
    <property type="entry name" value="Cyt_P450"/>
</dbReference>
<dbReference type="PANTHER" id="PTHR46300">
    <property type="entry name" value="P450, PUTATIVE (EUROFUNG)-RELATED-RELATED"/>
    <property type="match status" value="1"/>
</dbReference>
<keyword evidence="4" id="KW-0349">Heme</keyword>
<dbReference type="SUPFAM" id="SSF48264">
    <property type="entry name" value="Cytochrome P450"/>
    <property type="match status" value="1"/>
</dbReference>
<dbReference type="Pfam" id="PF00067">
    <property type="entry name" value="p450"/>
    <property type="match status" value="1"/>
</dbReference>
<evidence type="ECO:0000313" key="9">
    <source>
        <dbReference type="EMBL" id="KAK7037676.1"/>
    </source>
</evidence>
<dbReference type="AlphaFoldDB" id="A0AAW0CDH0"/>
<dbReference type="PANTHER" id="PTHR46300:SF7">
    <property type="entry name" value="P450, PUTATIVE (EUROFUNG)-RELATED"/>
    <property type="match status" value="1"/>
</dbReference>
<dbReference type="Proteomes" id="UP001383192">
    <property type="component" value="Unassembled WGS sequence"/>
</dbReference>
<evidence type="ECO:0008006" key="11">
    <source>
        <dbReference type="Google" id="ProtNLM"/>
    </source>
</evidence>
<sequence>MEYGPEWREHRKLAHMVLRAALLCKELLDRPGSFYENVILAVGRVVMSVTYGLSLDAGIQHIKNAEDVMSMLSKVLVPAAHVCDVFPHLKNLPSWFPFQEYASKWRARIERDIIEAPFEHAKQLSVMILSLRPQFISEEDPLREHRIKWVLGSMFTAGAETTHGVLLTFFLAMATHPEKQRVAQEIDNLLRGGDRMPLMSDMSKLPYVNALIKETIRWHPILPLSLARRSAEDDEYHGCLVPKDTTVIPNLW</sequence>
<evidence type="ECO:0000256" key="4">
    <source>
        <dbReference type="ARBA" id="ARBA00022617"/>
    </source>
</evidence>
<protein>
    <recommendedName>
        <fullName evidence="11">Cytochrome P450</fullName>
    </recommendedName>
</protein>
<dbReference type="GO" id="GO:0020037">
    <property type="term" value="F:heme binding"/>
    <property type="evidence" value="ECO:0007669"/>
    <property type="project" value="InterPro"/>
</dbReference>
<comment type="similarity">
    <text evidence="3">Belongs to the cytochrome P450 family.</text>
</comment>
<dbReference type="PRINTS" id="PR00463">
    <property type="entry name" value="EP450I"/>
</dbReference>
<dbReference type="GO" id="GO:0016705">
    <property type="term" value="F:oxidoreductase activity, acting on paired donors, with incorporation or reduction of molecular oxygen"/>
    <property type="evidence" value="ECO:0007669"/>
    <property type="project" value="InterPro"/>
</dbReference>
<keyword evidence="5" id="KW-0479">Metal-binding</keyword>
<dbReference type="GO" id="GO:0005506">
    <property type="term" value="F:iron ion binding"/>
    <property type="evidence" value="ECO:0007669"/>
    <property type="project" value="InterPro"/>
</dbReference>
<keyword evidence="7" id="KW-0408">Iron</keyword>
<keyword evidence="10" id="KW-1185">Reference proteome</keyword>
<dbReference type="GO" id="GO:0004497">
    <property type="term" value="F:monooxygenase activity"/>
    <property type="evidence" value="ECO:0007669"/>
    <property type="project" value="UniProtKB-KW"/>
</dbReference>
<name>A0AAW0CDH0_9AGAR</name>
<dbReference type="EMBL" id="JAYKXP010000045">
    <property type="protein sequence ID" value="KAK7037676.1"/>
    <property type="molecule type" value="Genomic_DNA"/>
</dbReference>
<proteinExistence type="inferred from homology"/>
<dbReference type="Gene3D" id="1.10.630.10">
    <property type="entry name" value="Cytochrome P450"/>
    <property type="match status" value="1"/>
</dbReference>
<evidence type="ECO:0000256" key="2">
    <source>
        <dbReference type="ARBA" id="ARBA00005179"/>
    </source>
</evidence>
<organism evidence="9 10">
    <name type="scientific">Paramarasmius palmivorus</name>
    <dbReference type="NCBI Taxonomy" id="297713"/>
    <lineage>
        <taxon>Eukaryota</taxon>
        <taxon>Fungi</taxon>
        <taxon>Dikarya</taxon>
        <taxon>Basidiomycota</taxon>
        <taxon>Agaricomycotina</taxon>
        <taxon>Agaricomycetes</taxon>
        <taxon>Agaricomycetidae</taxon>
        <taxon>Agaricales</taxon>
        <taxon>Marasmiineae</taxon>
        <taxon>Marasmiaceae</taxon>
        <taxon>Paramarasmius</taxon>
    </lineage>
</organism>
<dbReference type="InterPro" id="IPR002401">
    <property type="entry name" value="Cyt_P450_E_grp-I"/>
</dbReference>
<evidence type="ECO:0000256" key="8">
    <source>
        <dbReference type="ARBA" id="ARBA00023033"/>
    </source>
</evidence>
<evidence type="ECO:0000256" key="3">
    <source>
        <dbReference type="ARBA" id="ARBA00010617"/>
    </source>
</evidence>
<dbReference type="InterPro" id="IPR050364">
    <property type="entry name" value="Cytochrome_P450_fung"/>
</dbReference>
<evidence type="ECO:0000256" key="5">
    <source>
        <dbReference type="ARBA" id="ARBA00022723"/>
    </source>
</evidence>
<comment type="pathway">
    <text evidence="2">Secondary metabolite biosynthesis.</text>
</comment>
<reference evidence="9 10" key="1">
    <citation type="submission" date="2024-01" db="EMBL/GenBank/DDBJ databases">
        <title>A draft genome for a cacao thread blight-causing isolate of Paramarasmius palmivorus.</title>
        <authorList>
            <person name="Baruah I.K."/>
            <person name="Bukari Y."/>
            <person name="Amoako-Attah I."/>
            <person name="Meinhardt L.W."/>
            <person name="Bailey B.A."/>
            <person name="Cohen S.P."/>
        </authorList>
    </citation>
    <scope>NUCLEOTIDE SEQUENCE [LARGE SCALE GENOMIC DNA]</scope>
    <source>
        <strain evidence="9 10">GH-12</strain>
    </source>
</reference>
<keyword evidence="6" id="KW-0560">Oxidoreductase</keyword>
<evidence type="ECO:0000256" key="1">
    <source>
        <dbReference type="ARBA" id="ARBA00001971"/>
    </source>
</evidence>
<keyword evidence="8" id="KW-0503">Monooxygenase</keyword>
<gene>
    <name evidence="9" type="ORF">VNI00_010901</name>
</gene>
<accession>A0AAW0CDH0</accession>
<comment type="caution">
    <text evidence="9">The sequence shown here is derived from an EMBL/GenBank/DDBJ whole genome shotgun (WGS) entry which is preliminary data.</text>
</comment>